<evidence type="ECO:0000256" key="1">
    <source>
        <dbReference type="ARBA" id="ARBA00022741"/>
    </source>
</evidence>
<proteinExistence type="predicted"/>
<dbReference type="PANTHER" id="PTHR24220">
    <property type="entry name" value="IMPORT ATP-BINDING PROTEIN"/>
    <property type="match status" value="1"/>
</dbReference>
<dbReference type="InterPro" id="IPR015854">
    <property type="entry name" value="ABC_transpr_LolD-like"/>
</dbReference>
<evidence type="ECO:0000313" key="5">
    <source>
        <dbReference type="Proteomes" id="UP000019275"/>
    </source>
</evidence>
<evidence type="ECO:0000313" key="4">
    <source>
        <dbReference type="EMBL" id="EWH12511.1"/>
    </source>
</evidence>
<gene>
    <name evidence="4" type="ORF">KLA_14038</name>
</gene>
<dbReference type="EMBL" id="ARZX01000021">
    <property type="protein sequence ID" value="EWH12511.1"/>
    <property type="molecule type" value="Genomic_DNA"/>
</dbReference>
<dbReference type="InterPro" id="IPR027417">
    <property type="entry name" value="P-loop_NTPase"/>
</dbReference>
<dbReference type="Gene3D" id="3.40.50.300">
    <property type="entry name" value="P-loop containing nucleotide triphosphate hydrolases"/>
    <property type="match status" value="1"/>
</dbReference>
<feature type="domain" description="ABC transporter" evidence="3">
    <location>
        <begin position="13"/>
        <end position="219"/>
    </location>
</feature>
<evidence type="ECO:0000256" key="2">
    <source>
        <dbReference type="ARBA" id="ARBA00022840"/>
    </source>
</evidence>
<sequence>MYVLIIFVFKLMIKTSKLQFSYSSENSFSFPDISLPKGEHLLILGSSGVGKTTLLHLLAGLLPASSGSITVVNTELQNLSRKKLDAFRGREMGIIFQNDYFINALSVGENLELRLYFPDKKKDSARVKELAERLGISSLLHKKVTALSEGQRQRLSIALALVNKPNIIFADEPTASLDDENCEKVVTLLKEEASNSNANLLIITHDQRVKTMFKNHLYL</sequence>
<dbReference type="InterPro" id="IPR003439">
    <property type="entry name" value="ABC_transporter-like_ATP-bd"/>
</dbReference>
<reference evidence="4 5" key="1">
    <citation type="journal article" date="2014" name="Genome Announc.">
        <title>Draft Genome Sequence of the Carrageenan-Degrading Bacterium Cellulophaga sp. Strain KL-A, Isolated from Decaying Marine Algae.</title>
        <authorList>
            <person name="Shan D."/>
            <person name="Ying J."/>
            <person name="Li X."/>
            <person name="Gao Z."/>
            <person name="Wei G."/>
            <person name="Shao Z."/>
        </authorList>
    </citation>
    <scope>NUCLEOTIDE SEQUENCE [LARGE SCALE GENOMIC DNA]</scope>
    <source>
        <strain evidence="4 5">KL-A</strain>
    </source>
</reference>
<accession>A0ABP3B5V4</accession>
<dbReference type="Pfam" id="PF00005">
    <property type="entry name" value="ABC_tran"/>
    <property type="match status" value="1"/>
</dbReference>
<keyword evidence="2" id="KW-0067">ATP-binding</keyword>
<dbReference type="InterPro" id="IPR003593">
    <property type="entry name" value="AAA+_ATPase"/>
</dbReference>
<dbReference type="PANTHER" id="PTHR24220:SF611">
    <property type="entry name" value="ATP-BINDING COMPONENT OF ABC TRANSPORTER-RELATED"/>
    <property type="match status" value="1"/>
</dbReference>
<dbReference type="PROSITE" id="PS50893">
    <property type="entry name" value="ABC_TRANSPORTER_2"/>
    <property type="match status" value="1"/>
</dbReference>
<keyword evidence="1" id="KW-0547">Nucleotide-binding</keyword>
<keyword evidence="5" id="KW-1185">Reference proteome</keyword>
<dbReference type="SUPFAM" id="SSF52540">
    <property type="entry name" value="P-loop containing nucleoside triphosphate hydrolases"/>
    <property type="match status" value="1"/>
</dbReference>
<protein>
    <submittedName>
        <fullName evidence="4">Phosphonate-transporting ATPase</fullName>
    </submittedName>
</protein>
<comment type="caution">
    <text evidence="4">The sequence shown here is derived from an EMBL/GenBank/DDBJ whole genome shotgun (WGS) entry which is preliminary data.</text>
</comment>
<organism evidence="4 5">
    <name type="scientific">Cellulophaga geojensis KL-A</name>
    <dbReference type="NCBI Taxonomy" id="1328323"/>
    <lineage>
        <taxon>Bacteria</taxon>
        <taxon>Pseudomonadati</taxon>
        <taxon>Bacteroidota</taxon>
        <taxon>Flavobacteriia</taxon>
        <taxon>Flavobacteriales</taxon>
        <taxon>Flavobacteriaceae</taxon>
        <taxon>Cellulophaga</taxon>
    </lineage>
</organism>
<name>A0ABP3B5V4_9FLAO</name>
<evidence type="ECO:0000259" key="3">
    <source>
        <dbReference type="PROSITE" id="PS50893"/>
    </source>
</evidence>
<dbReference type="Proteomes" id="UP000019275">
    <property type="component" value="Unassembled WGS sequence"/>
</dbReference>
<dbReference type="SMART" id="SM00382">
    <property type="entry name" value="AAA"/>
    <property type="match status" value="1"/>
</dbReference>